<reference evidence="1 2" key="2">
    <citation type="journal article" date="2019" name="G3 (Bethesda)">
        <title>Hybrid Assembly of the Genome of the Entomopathogenic Nematode Steinernema carpocapsae Identifies the X-Chromosome.</title>
        <authorList>
            <person name="Serra L."/>
            <person name="Macchietto M."/>
            <person name="Macias-Munoz A."/>
            <person name="McGill C.J."/>
            <person name="Rodriguez I.M."/>
            <person name="Rodriguez B."/>
            <person name="Murad R."/>
            <person name="Mortazavi A."/>
        </authorList>
    </citation>
    <scope>NUCLEOTIDE SEQUENCE [LARGE SCALE GENOMIC DNA]</scope>
    <source>
        <strain evidence="1 2">ALL</strain>
    </source>
</reference>
<dbReference type="AlphaFoldDB" id="A0A4U8UNP5"/>
<sequence length="94" mass="10712">MYILKVIQVYSFGLYLNSQELKPDSLTVCLPHNPLLFFTRKITNLDALLDTAHAHGNKKQRLDGIHNNVEDTDFSKQKVFSITSLQPSNDPQLL</sequence>
<organism evidence="1 2">
    <name type="scientific">Steinernema carpocapsae</name>
    <name type="common">Entomopathogenic nematode</name>
    <dbReference type="NCBI Taxonomy" id="34508"/>
    <lineage>
        <taxon>Eukaryota</taxon>
        <taxon>Metazoa</taxon>
        <taxon>Ecdysozoa</taxon>
        <taxon>Nematoda</taxon>
        <taxon>Chromadorea</taxon>
        <taxon>Rhabditida</taxon>
        <taxon>Tylenchina</taxon>
        <taxon>Panagrolaimomorpha</taxon>
        <taxon>Strongyloidoidea</taxon>
        <taxon>Steinernematidae</taxon>
        <taxon>Steinernema</taxon>
    </lineage>
</organism>
<protein>
    <submittedName>
        <fullName evidence="1">Uncharacterized protein</fullName>
    </submittedName>
</protein>
<gene>
    <name evidence="1" type="ORF">L596_002138</name>
</gene>
<name>A0A4U8UNP5_STECR</name>
<dbReference type="Proteomes" id="UP000298663">
    <property type="component" value="Unassembled WGS sequence"/>
</dbReference>
<keyword evidence="2" id="KW-1185">Reference proteome</keyword>
<dbReference type="EMBL" id="AZBU02000001">
    <property type="protein sequence ID" value="TMS34576.1"/>
    <property type="molecule type" value="Genomic_DNA"/>
</dbReference>
<comment type="caution">
    <text evidence="1">The sequence shown here is derived from an EMBL/GenBank/DDBJ whole genome shotgun (WGS) entry which is preliminary data.</text>
</comment>
<reference evidence="1 2" key="1">
    <citation type="journal article" date="2015" name="Genome Biol.">
        <title>Comparative genomics of Steinernema reveals deeply conserved gene regulatory networks.</title>
        <authorList>
            <person name="Dillman A.R."/>
            <person name="Macchietto M."/>
            <person name="Porter C.F."/>
            <person name="Rogers A."/>
            <person name="Williams B."/>
            <person name="Antoshechkin I."/>
            <person name="Lee M.M."/>
            <person name="Goodwin Z."/>
            <person name="Lu X."/>
            <person name="Lewis E.E."/>
            <person name="Goodrich-Blair H."/>
            <person name="Stock S.P."/>
            <person name="Adams B.J."/>
            <person name="Sternberg P.W."/>
            <person name="Mortazavi A."/>
        </authorList>
    </citation>
    <scope>NUCLEOTIDE SEQUENCE [LARGE SCALE GENOMIC DNA]</scope>
    <source>
        <strain evidence="1 2">ALL</strain>
    </source>
</reference>
<proteinExistence type="predicted"/>
<evidence type="ECO:0000313" key="1">
    <source>
        <dbReference type="EMBL" id="TMS34576.1"/>
    </source>
</evidence>
<accession>A0A4U8UNP5</accession>
<evidence type="ECO:0000313" key="2">
    <source>
        <dbReference type="Proteomes" id="UP000298663"/>
    </source>
</evidence>